<sequence length="126" mass="13542">MIKVFAWCAPLVFLGACSSGSVDQPISTACDQPTIETTIDMFLHESEMHITSFESLKCSGDWAYAKAAVMDAQGAATKETYLFQRTGLNWVLKAPETVCGSATSDVSGPVESEVPQDLWQEACLAA</sequence>
<proteinExistence type="predicted"/>
<reference evidence="1" key="1">
    <citation type="submission" date="2020-05" db="EMBL/GenBank/DDBJ databases">
        <authorList>
            <person name="Chiriac C."/>
            <person name="Salcher M."/>
            <person name="Ghai R."/>
            <person name="Kavagutti S V."/>
        </authorList>
    </citation>
    <scope>NUCLEOTIDE SEQUENCE</scope>
</reference>
<dbReference type="EMBL" id="CAFBMC010000126">
    <property type="protein sequence ID" value="CAB4911279.1"/>
    <property type="molecule type" value="Genomic_DNA"/>
</dbReference>
<evidence type="ECO:0000313" key="1">
    <source>
        <dbReference type="EMBL" id="CAB4911279.1"/>
    </source>
</evidence>
<accession>A0A6J7H6D3</accession>
<dbReference type="PROSITE" id="PS51257">
    <property type="entry name" value="PROKAR_LIPOPROTEIN"/>
    <property type="match status" value="1"/>
</dbReference>
<gene>
    <name evidence="1" type="ORF">UFOPK3495_01600</name>
</gene>
<organism evidence="1">
    <name type="scientific">freshwater metagenome</name>
    <dbReference type="NCBI Taxonomy" id="449393"/>
    <lineage>
        <taxon>unclassified sequences</taxon>
        <taxon>metagenomes</taxon>
        <taxon>ecological metagenomes</taxon>
    </lineage>
</organism>
<dbReference type="AlphaFoldDB" id="A0A6J7H6D3"/>
<protein>
    <submittedName>
        <fullName evidence="1">Unannotated protein</fullName>
    </submittedName>
</protein>
<name>A0A6J7H6D3_9ZZZZ</name>